<name>A0AAE0G3T7_9CHLO</name>
<dbReference type="InterPro" id="IPR001841">
    <property type="entry name" value="Znf_RING"/>
</dbReference>
<dbReference type="InterPro" id="IPR052639">
    <property type="entry name" value="TRAIP_ubiq-protein_ligase"/>
</dbReference>
<comment type="caution">
    <text evidence="5">The sequence shown here is derived from an EMBL/GenBank/DDBJ whole genome shotgun (WGS) entry which is preliminary data.</text>
</comment>
<evidence type="ECO:0000259" key="4">
    <source>
        <dbReference type="PROSITE" id="PS50089"/>
    </source>
</evidence>
<keyword evidence="1" id="KW-0863">Zinc-finger</keyword>
<dbReference type="SMART" id="SM00184">
    <property type="entry name" value="RING"/>
    <property type="match status" value="1"/>
</dbReference>
<proteinExistence type="predicted"/>
<dbReference type="GO" id="GO:0008270">
    <property type="term" value="F:zinc ion binding"/>
    <property type="evidence" value="ECO:0007669"/>
    <property type="project" value="UniProtKB-KW"/>
</dbReference>
<dbReference type="SUPFAM" id="SSF57850">
    <property type="entry name" value="RING/U-box"/>
    <property type="match status" value="1"/>
</dbReference>
<feature type="coiled-coil region" evidence="2">
    <location>
        <begin position="184"/>
        <end position="211"/>
    </location>
</feature>
<dbReference type="PROSITE" id="PS50089">
    <property type="entry name" value="ZF_RING_2"/>
    <property type="match status" value="1"/>
</dbReference>
<sequence length="263" mass="30263">MSVCSASCAICISPLLSHHQNAVSTPCGHLFHQDCLHKALISTKKKCPACRVHVSNSSVLRLYPDLSDETQTQNVVPPSPPRDLSYADSTTDPEELKAFIRSLNKDLLSTQRERDGAIGRAEQADERRSMVADELQVVQGDLTQQERVNAELHQTISRKETERNTSETRRHEVEGRLSQVYMREKKLKEDYKKLQSKLQRMQDIANISNNRELDEQDLRRMHQHHKPEELVVAQARSISHLNKEYRSLMKKVRWHFLSPSPPQ</sequence>
<feature type="region of interest" description="Disordered" evidence="3">
    <location>
        <begin position="69"/>
        <end position="89"/>
    </location>
</feature>
<dbReference type="SUPFAM" id="SSF57997">
    <property type="entry name" value="Tropomyosin"/>
    <property type="match status" value="1"/>
</dbReference>
<protein>
    <recommendedName>
        <fullName evidence="4">RING-type domain-containing protein</fullName>
    </recommendedName>
</protein>
<evidence type="ECO:0000313" key="6">
    <source>
        <dbReference type="Proteomes" id="UP001190700"/>
    </source>
</evidence>
<dbReference type="GO" id="GO:0061630">
    <property type="term" value="F:ubiquitin protein ligase activity"/>
    <property type="evidence" value="ECO:0007669"/>
    <property type="project" value="TreeGrafter"/>
</dbReference>
<evidence type="ECO:0000313" key="5">
    <source>
        <dbReference type="EMBL" id="KAK3271072.1"/>
    </source>
</evidence>
<feature type="non-terminal residue" evidence="5">
    <location>
        <position position="263"/>
    </location>
</feature>
<dbReference type="Proteomes" id="UP001190700">
    <property type="component" value="Unassembled WGS sequence"/>
</dbReference>
<accession>A0AAE0G3T7</accession>
<organism evidence="5 6">
    <name type="scientific">Cymbomonas tetramitiformis</name>
    <dbReference type="NCBI Taxonomy" id="36881"/>
    <lineage>
        <taxon>Eukaryota</taxon>
        <taxon>Viridiplantae</taxon>
        <taxon>Chlorophyta</taxon>
        <taxon>Pyramimonadophyceae</taxon>
        <taxon>Pyramimonadales</taxon>
        <taxon>Pyramimonadaceae</taxon>
        <taxon>Cymbomonas</taxon>
    </lineage>
</organism>
<gene>
    <name evidence="5" type="ORF">CYMTET_20558</name>
</gene>
<dbReference type="EMBL" id="LGRX02010027">
    <property type="protein sequence ID" value="KAK3271072.1"/>
    <property type="molecule type" value="Genomic_DNA"/>
</dbReference>
<evidence type="ECO:0000256" key="2">
    <source>
        <dbReference type="SAM" id="Coils"/>
    </source>
</evidence>
<dbReference type="Pfam" id="PF13639">
    <property type="entry name" value="zf-RING_2"/>
    <property type="match status" value="1"/>
</dbReference>
<dbReference type="Gene3D" id="3.30.40.10">
    <property type="entry name" value="Zinc/RING finger domain, C3HC4 (zinc finger)"/>
    <property type="match status" value="1"/>
</dbReference>
<dbReference type="GO" id="GO:0005634">
    <property type="term" value="C:nucleus"/>
    <property type="evidence" value="ECO:0007669"/>
    <property type="project" value="TreeGrafter"/>
</dbReference>
<dbReference type="PANTHER" id="PTHR46569">
    <property type="entry name" value="E3 UBIQUITIN-PROTEIN LIGASE TRAIP"/>
    <property type="match status" value="1"/>
</dbReference>
<dbReference type="GO" id="GO:0031297">
    <property type="term" value="P:replication fork processing"/>
    <property type="evidence" value="ECO:0007669"/>
    <property type="project" value="TreeGrafter"/>
</dbReference>
<reference evidence="5 6" key="1">
    <citation type="journal article" date="2015" name="Genome Biol. Evol.">
        <title>Comparative Genomics of a Bacterivorous Green Alga Reveals Evolutionary Causalities and Consequences of Phago-Mixotrophic Mode of Nutrition.</title>
        <authorList>
            <person name="Burns J.A."/>
            <person name="Paasch A."/>
            <person name="Narechania A."/>
            <person name="Kim E."/>
        </authorList>
    </citation>
    <scope>NUCLEOTIDE SEQUENCE [LARGE SCALE GENOMIC DNA]</scope>
    <source>
        <strain evidence="5 6">PLY_AMNH</strain>
    </source>
</reference>
<dbReference type="GO" id="GO:0090734">
    <property type="term" value="C:site of DNA damage"/>
    <property type="evidence" value="ECO:0007669"/>
    <property type="project" value="TreeGrafter"/>
</dbReference>
<dbReference type="PANTHER" id="PTHR46569:SF1">
    <property type="entry name" value="E3 UBIQUITIN-PROTEIN LIGASE RFWD3-RELATED"/>
    <property type="match status" value="1"/>
</dbReference>
<keyword evidence="6" id="KW-1185">Reference proteome</keyword>
<keyword evidence="1" id="KW-0479">Metal-binding</keyword>
<dbReference type="InterPro" id="IPR013083">
    <property type="entry name" value="Znf_RING/FYVE/PHD"/>
</dbReference>
<evidence type="ECO:0000256" key="1">
    <source>
        <dbReference type="PROSITE-ProRule" id="PRU00175"/>
    </source>
</evidence>
<feature type="domain" description="RING-type" evidence="4">
    <location>
        <begin position="8"/>
        <end position="51"/>
    </location>
</feature>
<keyword evidence="1" id="KW-0862">Zinc</keyword>
<evidence type="ECO:0000256" key="3">
    <source>
        <dbReference type="SAM" id="MobiDB-lite"/>
    </source>
</evidence>
<dbReference type="AlphaFoldDB" id="A0AAE0G3T7"/>
<dbReference type="GO" id="GO:0016567">
    <property type="term" value="P:protein ubiquitination"/>
    <property type="evidence" value="ECO:0007669"/>
    <property type="project" value="TreeGrafter"/>
</dbReference>
<keyword evidence="2" id="KW-0175">Coiled coil</keyword>